<name>A0ACB0LXV4_TRIPR</name>
<reference evidence="1" key="1">
    <citation type="submission" date="2023-10" db="EMBL/GenBank/DDBJ databases">
        <authorList>
            <person name="Rodriguez Cubillos JULIANA M."/>
            <person name="De Vega J."/>
        </authorList>
    </citation>
    <scope>NUCLEOTIDE SEQUENCE</scope>
</reference>
<sequence length="190" mass="22170">MENLCGLFKNKKRKDWPEKINNNINTNKLVVLKDPTGREIGIRYKLGTEIYRSESGITYHCNDRQTGEQLSYKWIYKKNKLRTAFDIENLRREVEIMSHLPDHPNIVSLKDTYEDDHHVHLVMELCQGGNLLDRIIGRGYYTERSAASVVKSIVEVVQMCHEHGVMYRNLKLENCLFANKIVCVDENDNS</sequence>
<evidence type="ECO:0000313" key="1">
    <source>
        <dbReference type="EMBL" id="CAJ2673216.1"/>
    </source>
</evidence>
<dbReference type="EMBL" id="CASHSV030000716">
    <property type="protein sequence ID" value="CAJ2673216.1"/>
    <property type="molecule type" value="Genomic_DNA"/>
</dbReference>
<keyword evidence="2" id="KW-1185">Reference proteome</keyword>
<organism evidence="1 2">
    <name type="scientific">Trifolium pratense</name>
    <name type="common">Red clover</name>
    <dbReference type="NCBI Taxonomy" id="57577"/>
    <lineage>
        <taxon>Eukaryota</taxon>
        <taxon>Viridiplantae</taxon>
        <taxon>Streptophyta</taxon>
        <taxon>Embryophyta</taxon>
        <taxon>Tracheophyta</taxon>
        <taxon>Spermatophyta</taxon>
        <taxon>Magnoliopsida</taxon>
        <taxon>eudicotyledons</taxon>
        <taxon>Gunneridae</taxon>
        <taxon>Pentapetalae</taxon>
        <taxon>rosids</taxon>
        <taxon>fabids</taxon>
        <taxon>Fabales</taxon>
        <taxon>Fabaceae</taxon>
        <taxon>Papilionoideae</taxon>
        <taxon>50 kb inversion clade</taxon>
        <taxon>NPAAA clade</taxon>
        <taxon>Hologalegina</taxon>
        <taxon>IRL clade</taxon>
        <taxon>Trifolieae</taxon>
        <taxon>Trifolium</taxon>
    </lineage>
</organism>
<dbReference type="Proteomes" id="UP001177021">
    <property type="component" value="Unassembled WGS sequence"/>
</dbReference>
<protein>
    <submittedName>
        <fullName evidence="1">Uncharacterized protein</fullName>
    </submittedName>
</protein>
<proteinExistence type="predicted"/>
<gene>
    <name evidence="1" type="ORF">MILVUS5_LOCUS36725</name>
</gene>
<comment type="caution">
    <text evidence="1">The sequence shown here is derived from an EMBL/GenBank/DDBJ whole genome shotgun (WGS) entry which is preliminary data.</text>
</comment>
<accession>A0ACB0LXV4</accession>
<evidence type="ECO:0000313" key="2">
    <source>
        <dbReference type="Proteomes" id="UP001177021"/>
    </source>
</evidence>